<dbReference type="InterPro" id="IPR015943">
    <property type="entry name" value="WD40/YVTN_repeat-like_dom_sf"/>
</dbReference>
<name>A0A6J7CKQ2_9ZZZZ</name>
<dbReference type="SUPFAM" id="SSF50969">
    <property type="entry name" value="YVTN repeat-like/Quinoprotein amine dehydrogenase"/>
    <property type="match status" value="1"/>
</dbReference>
<reference evidence="1" key="1">
    <citation type="submission" date="2020-05" db="EMBL/GenBank/DDBJ databases">
        <authorList>
            <person name="Chiriac C."/>
            <person name="Salcher M."/>
            <person name="Ghai R."/>
            <person name="Kavagutti S V."/>
        </authorList>
    </citation>
    <scope>NUCLEOTIDE SEQUENCE</scope>
</reference>
<gene>
    <name evidence="1" type="ORF">UFOPK3317_00299</name>
</gene>
<dbReference type="Gene3D" id="2.130.10.10">
    <property type="entry name" value="YVTN repeat-like/Quinoprotein amine dehydrogenase"/>
    <property type="match status" value="1"/>
</dbReference>
<organism evidence="1">
    <name type="scientific">freshwater metagenome</name>
    <dbReference type="NCBI Taxonomy" id="449393"/>
    <lineage>
        <taxon>unclassified sequences</taxon>
        <taxon>metagenomes</taxon>
        <taxon>ecological metagenomes</taxon>
    </lineage>
</organism>
<dbReference type="InterPro" id="IPR011044">
    <property type="entry name" value="Quino_amine_DH_bsu"/>
</dbReference>
<proteinExistence type="predicted"/>
<protein>
    <submittedName>
        <fullName evidence="1">Unannotated protein</fullName>
    </submittedName>
</protein>
<evidence type="ECO:0000313" key="1">
    <source>
        <dbReference type="EMBL" id="CAB4858897.1"/>
    </source>
</evidence>
<accession>A0A6J7CKQ2</accession>
<dbReference type="EMBL" id="CAFBLK010000034">
    <property type="protein sequence ID" value="CAB4858897.1"/>
    <property type="molecule type" value="Genomic_DNA"/>
</dbReference>
<sequence>MDPLSEISDSPYYASRWPAEDGGARRQQIPLSGVGLGIGDDEMLKATFRFEVAVTMAVQRDPGELFILRHTLGEETNSWVERIDPETLEMLQTSAALPAGPMWPGGLAVAADGALLCVYGTFAHRLNPETLEIEAQRQLPRPRPYNSFVLLADGTLVTKDFAKDSDAPSAIMALDPVTLVPRCDEFVLPERSIARLSADGNTLYVVGTEHLWRLEWSDGWSLDEVFQPKYRTMEGQTYGWDAVLVDGAAWFLDNGEGTERFTGTFKNNGTSAAPLHLIRVDLGSGDVAMHEICGAPNGIIANPPAIDASRKIAIGFDSGNSTLTAFDYRDDGTASIRWQRTQDHAPHMIIYPDTGEIVTHDHDSERMAEQLVVLNIETGEERGRVDTGSPIQSPVFPAAGFGRDLYSCAFPGISRISVEAKS</sequence>
<dbReference type="AlphaFoldDB" id="A0A6J7CKQ2"/>